<protein>
    <recommendedName>
        <fullName evidence="1">Aldehyde oxidase/xanthine dehydrogenase a/b hammerhead domain-containing protein</fullName>
    </recommendedName>
</protein>
<organism evidence="2 3">
    <name type="scientific">Saccharopolyspora aridisoli</name>
    <dbReference type="NCBI Taxonomy" id="2530385"/>
    <lineage>
        <taxon>Bacteria</taxon>
        <taxon>Bacillati</taxon>
        <taxon>Actinomycetota</taxon>
        <taxon>Actinomycetes</taxon>
        <taxon>Pseudonocardiales</taxon>
        <taxon>Pseudonocardiaceae</taxon>
        <taxon>Saccharopolyspora</taxon>
    </lineage>
</organism>
<dbReference type="EMBL" id="SMKV01000028">
    <property type="protein sequence ID" value="TDC89971.1"/>
    <property type="molecule type" value="Genomic_DNA"/>
</dbReference>
<keyword evidence="3" id="KW-1185">Reference proteome</keyword>
<dbReference type="Gene3D" id="3.90.1170.50">
    <property type="entry name" value="Aldehyde oxidase/xanthine dehydrogenase, a/b hammerhead"/>
    <property type="match status" value="1"/>
</dbReference>
<name>A0A4R4UEE8_9PSEU</name>
<comment type="caution">
    <text evidence="2">The sequence shown here is derived from an EMBL/GenBank/DDBJ whole genome shotgun (WGS) entry which is preliminary data.</text>
</comment>
<evidence type="ECO:0000313" key="2">
    <source>
        <dbReference type="EMBL" id="TDC89971.1"/>
    </source>
</evidence>
<dbReference type="InterPro" id="IPR000674">
    <property type="entry name" value="Ald_Oxase/Xan_DH_a/b"/>
</dbReference>
<evidence type="ECO:0000259" key="1">
    <source>
        <dbReference type="SMART" id="SM01008"/>
    </source>
</evidence>
<proteinExistence type="predicted"/>
<sequence length="100" mass="10790">MSILGTRVQRVEDPRLLTVGGTYVDDLREPALRGALHVLFVRSPLANATITEVDVDEAKSAPGVHGVFTADCEKARVFDTLDPGAENAQSCLAVNRNRSQ</sequence>
<dbReference type="InterPro" id="IPR036856">
    <property type="entry name" value="Ald_Oxase/Xan_DH_a/b_sf"/>
</dbReference>
<evidence type="ECO:0000313" key="3">
    <source>
        <dbReference type="Proteomes" id="UP000294744"/>
    </source>
</evidence>
<dbReference type="AlphaFoldDB" id="A0A4R4UEE8"/>
<dbReference type="Pfam" id="PF01315">
    <property type="entry name" value="Ald_Xan_dh_C"/>
    <property type="match status" value="1"/>
</dbReference>
<gene>
    <name evidence="2" type="ORF">E1161_19840</name>
</gene>
<dbReference type="SUPFAM" id="SSF54665">
    <property type="entry name" value="CO dehydrogenase molybdoprotein N-domain-like"/>
    <property type="match status" value="1"/>
</dbReference>
<dbReference type="Proteomes" id="UP000294744">
    <property type="component" value="Unassembled WGS sequence"/>
</dbReference>
<accession>A0A4R4UEE8</accession>
<feature type="domain" description="Aldehyde oxidase/xanthine dehydrogenase a/b hammerhead" evidence="1">
    <location>
        <begin position="18"/>
        <end position="85"/>
    </location>
</feature>
<dbReference type="SMART" id="SM01008">
    <property type="entry name" value="Ald_Xan_dh_C"/>
    <property type="match status" value="1"/>
</dbReference>
<reference evidence="2 3" key="1">
    <citation type="submission" date="2019-03" db="EMBL/GenBank/DDBJ databases">
        <title>Draft genome sequences of novel Actinobacteria.</title>
        <authorList>
            <person name="Sahin N."/>
            <person name="Ay H."/>
            <person name="Saygin H."/>
        </authorList>
    </citation>
    <scope>NUCLEOTIDE SEQUENCE [LARGE SCALE GENOMIC DNA]</scope>
    <source>
        <strain evidence="2 3">16K404</strain>
    </source>
</reference>